<feature type="compositionally biased region" description="Basic and acidic residues" evidence="1">
    <location>
        <begin position="43"/>
        <end position="70"/>
    </location>
</feature>
<sequence length="140" mass="15672">MTCHSTTLSLPKRYVAQKNSDSSNPYERRGEAQIKQQSLDGSEEGKNEKPDGIYDDQRAEPSVTDQHEEFSGNTESEFASKLTGKLGKDRVDYYKLVAAGTAAKMRKSGNIVYMVMAITLAFAFGMYVNNLIRSYKKPEN</sequence>
<keyword evidence="3" id="KW-0346">Stress response</keyword>
<keyword evidence="2" id="KW-1133">Transmembrane helix</keyword>
<feature type="transmembrane region" description="Helical" evidence="2">
    <location>
        <begin position="111"/>
        <end position="132"/>
    </location>
</feature>
<proteinExistence type="predicted"/>
<keyword evidence="2" id="KW-0812">Transmembrane</keyword>
<dbReference type="OrthoDB" id="1431247at2759"/>
<dbReference type="AlphaFoldDB" id="A0A2Z7D5V4"/>
<keyword evidence="2" id="KW-0472">Membrane</keyword>
<dbReference type="Proteomes" id="UP000250235">
    <property type="component" value="Unassembled WGS sequence"/>
</dbReference>
<keyword evidence="4" id="KW-1185">Reference proteome</keyword>
<protein>
    <submittedName>
        <fullName evidence="3">Heat shock family protein</fullName>
    </submittedName>
</protein>
<name>A0A2Z7D5V4_9LAMI</name>
<feature type="region of interest" description="Disordered" evidence="1">
    <location>
        <begin position="1"/>
        <end position="81"/>
    </location>
</feature>
<evidence type="ECO:0000313" key="4">
    <source>
        <dbReference type="Proteomes" id="UP000250235"/>
    </source>
</evidence>
<evidence type="ECO:0000313" key="3">
    <source>
        <dbReference type="EMBL" id="KZV54863.1"/>
    </source>
</evidence>
<evidence type="ECO:0000256" key="2">
    <source>
        <dbReference type="SAM" id="Phobius"/>
    </source>
</evidence>
<evidence type="ECO:0000256" key="1">
    <source>
        <dbReference type="SAM" id="MobiDB-lite"/>
    </source>
</evidence>
<accession>A0A2Z7D5V4</accession>
<reference evidence="3 4" key="1">
    <citation type="journal article" date="2015" name="Proc. Natl. Acad. Sci. U.S.A.">
        <title>The resurrection genome of Boea hygrometrica: A blueprint for survival of dehydration.</title>
        <authorList>
            <person name="Xiao L."/>
            <person name="Yang G."/>
            <person name="Zhang L."/>
            <person name="Yang X."/>
            <person name="Zhao S."/>
            <person name="Ji Z."/>
            <person name="Zhou Q."/>
            <person name="Hu M."/>
            <person name="Wang Y."/>
            <person name="Chen M."/>
            <person name="Xu Y."/>
            <person name="Jin H."/>
            <person name="Xiao X."/>
            <person name="Hu G."/>
            <person name="Bao F."/>
            <person name="Hu Y."/>
            <person name="Wan P."/>
            <person name="Li L."/>
            <person name="Deng X."/>
            <person name="Kuang T."/>
            <person name="Xiang C."/>
            <person name="Zhu J.K."/>
            <person name="Oliver M.J."/>
            <person name="He Y."/>
        </authorList>
    </citation>
    <scope>NUCLEOTIDE SEQUENCE [LARGE SCALE GENOMIC DNA]</scope>
    <source>
        <strain evidence="4">cv. XS01</strain>
    </source>
</reference>
<gene>
    <name evidence="3" type="ORF">F511_39143</name>
</gene>
<dbReference type="EMBL" id="KQ989086">
    <property type="protein sequence ID" value="KZV54863.1"/>
    <property type="molecule type" value="Genomic_DNA"/>
</dbReference>
<organism evidence="3 4">
    <name type="scientific">Dorcoceras hygrometricum</name>
    <dbReference type="NCBI Taxonomy" id="472368"/>
    <lineage>
        <taxon>Eukaryota</taxon>
        <taxon>Viridiplantae</taxon>
        <taxon>Streptophyta</taxon>
        <taxon>Embryophyta</taxon>
        <taxon>Tracheophyta</taxon>
        <taxon>Spermatophyta</taxon>
        <taxon>Magnoliopsida</taxon>
        <taxon>eudicotyledons</taxon>
        <taxon>Gunneridae</taxon>
        <taxon>Pentapetalae</taxon>
        <taxon>asterids</taxon>
        <taxon>lamiids</taxon>
        <taxon>Lamiales</taxon>
        <taxon>Gesneriaceae</taxon>
        <taxon>Didymocarpoideae</taxon>
        <taxon>Trichosporeae</taxon>
        <taxon>Loxocarpinae</taxon>
        <taxon>Dorcoceras</taxon>
    </lineage>
</organism>